<proteinExistence type="predicted"/>
<gene>
    <name evidence="3" type="ORF">DesfrDRAFT_1724</name>
</gene>
<dbReference type="SUPFAM" id="SSF53092">
    <property type="entry name" value="Creatinase/prolidase N-terminal domain"/>
    <property type="match status" value="1"/>
</dbReference>
<dbReference type="InterPro" id="IPR029149">
    <property type="entry name" value="Creatin/AminoP/Spt16_N"/>
</dbReference>
<evidence type="ECO:0000259" key="1">
    <source>
        <dbReference type="Pfam" id="PF00557"/>
    </source>
</evidence>
<dbReference type="PANTHER" id="PTHR46112:SF3">
    <property type="entry name" value="AMINOPEPTIDASE YPDF"/>
    <property type="match status" value="1"/>
</dbReference>
<protein>
    <submittedName>
        <fullName evidence="3">Peptidase M24</fullName>
    </submittedName>
</protein>
<dbReference type="CDD" id="cd01092">
    <property type="entry name" value="APP-like"/>
    <property type="match status" value="1"/>
</dbReference>
<sequence>MITTIPPYAARRDRLRQRLAEMGHRALLVTHAANRYYLSGFELHDPQCNESAGWLCVTADGHDALFTDARYRDAALRLWPARDLCIYGSNRFATIASFLAQRGITQAAFEATAISFDTHAKLAEHMRLTPVTGAVEPLRLIKDADEIARMRRSAAVNHAVMERLPEVLTPGRTEAQAAWEIEKLFREFGASELAFSSIVAVDANAALPHAIPGDTVITDGCMVLIDVGGRRDDYCSDQTRTVWVGDNPPERFRTMLERVQEAQAAALAGLRPGLPFRDAYALARDVFVKAGVADRFTHSLGHGVGLETHEGPSLNPASRGVLEPGMVVTVEPGLYYPEWGGARWEHMALITEDGCETL</sequence>
<dbReference type="eggNOG" id="COG0006">
    <property type="taxonomic scope" value="Bacteria"/>
</dbReference>
<accession>E1JVS5</accession>
<dbReference type="SUPFAM" id="SSF55920">
    <property type="entry name" value="Creatinase/aminopeptidase"/>
    <property type="match status" value="1"/>
</dbReference>
<feature type="domain" description="Peptidase M24" evidence="1">
    <location>
        <begin position="149"/>
        <end position="352"/>
    </location>
</feature>
<dbReference type="InterPro" id="IPR036005">
    <property type="entry name" value="Creatinase/aminopeptidase-like"/>
</dbReference>
<dbReference type="Pfam" id="PF01321">
    <property type="entry name" value="Creatinase_N"/>
    <property type="match status" value="1"/>
</dbReference>
<feature type="domain" description="Creatinase N-terminal" evidence="2">
    <location>
        <begin position="11"/>
        <end position="141"/>
    </location>
</feature>
<evidence type="ECO:0000259" key="2">
    <source>
        <dbReference type="Pfam" id="PF01321"/>
    </source>
</evidence>
<dbReference type="InterPro" id="IPR050659">
    <property type="entry name" value="Peptidase_M24B"/>
</dbReference>
<dbReference type="Gene3D" id="3.90.230.10">
    <property type="entry name" value="Creatinase/methionine aminopeptidase superfamily"/>
    <property type="match status" value="1"/>
</dbReference>
<dbReference type="STRING" id="596151.DesfrDRAFT_1724"/>
<evidence type="ECO:0000313" key="3">
    <source>
        <dbReference type="EMBL" id="EFL51563.1"/>
    </source>
</evidence>
<dbReference type="Proteomes" id="UP000006250">
    <property type="component" value="Unassembled WGS sequence"/>
</dbReference>
<dbReference type="InterPro" id="IPR000587">
    <property type="entry name" value="Creatinase_N"/>
</dbReference>
<evidence type="ECO:0000313" key="4">
    <source>
        <dbReference type="Proteomes" id="UP000006250"/>
    </source>
</evidence>
<keyword evidence="4" id="KW-1185">Reference proteome</keyword>
<dbReference type="AlphaFoldDB" id="E1JVS5"/>
<dbReference type="Gene3D" id="3.40.350.10">
    <property type="entry name" value="Creatinase/prolidase N-terminal domain"/>
    <property type="match status" value="1"/>
</dbReference>
<dbReference type="RefSeq" id="WP_005992986.1">
    <property type="nucleotide sequence ID" value="NZ_AECZ01000009.1"/>
</dbReference>
<comment type="caution">
    <text evidence="3">The sequence shown here is derived from an EMBL/GenBank/DDBJ whole genome shotgun (WGS) entry which is preliminary data.</text>
</comment>
<dbReference type="Pfam" id="PF00557">
    <property type="entry name" value="Peptidase_M24"/>
    <property type="match status" value="1"/>
</dbReference>
<dbReference type="InterPro" id="IPR000994">
    <property type="entry name" value="Pept_M24"/>
</dbReference>
<reference evidence="3 4" key="1">
    <citation type="submission" date="2010-08" db="EMBL/GenBank/DDBJ databases">
        <title>The draft genome of Desulfovibrio fructosovorans JJ.</title>
        <authorList>
            <consortium name="US DOE Joint Genome Institute (JGI-PGF)"/>
            <person name="Lucas S."/>
            <person name="Copeland A."/>
            <person name="Lapidus A."/>
            <person name="Cheng J.-F."/>
            <person name="Bruce D."/>
            <person name="Goodwin L."/>
            <person name="Pitluck S."/>
            <person name="Land M.L."/>
            <person name="Hauser L."/>
            <person name="Chang Y.-J."/>
            <person name="Jeffries C."/>
            <person name="Wall J.D."/>
            <person name="Stahl D.A."/>
            <person name="Arkin A.P."/>
            <person name="Dehal P."/>
            <person name="Stolyar S.M."/>
            <person name="Hazen T.C."/>
            <person name="Woyke T.J."/>
        </authorList>
    </citation>
    <scope>NUCLEOTIDE SEQUENCE [LARGE SCALE GENOMIC DNA]</scope>
    <source>
        <strain evidence="3 4">JJ</strain>
    </source>
</reference>
<name>E1JVS5_SOLFR</name>
<dbReference type="PANTHER" id="PTHR46112">
    <property type="entry name" value="AMINOPEPTIDASE"/>
    <property type="match status" value="1"/>
</dbReference>
<dbReference type="EMBL" id="AECZ01000009">
    <property type="protein sequence ID" value="EFL51563.1"/>
    <property type="molecule type" value="Genomic_DNA"/>
</dbReference>
<organism evidence="3 4">
    <name type="scientific">Solidesulfovibrio fructosivorans JJ]</name>
    <dbReference type="NCBI Taxonomy" id="596151"/>
    <lineage>
        <taxon>Bacteria</taxon>
        <taxon>Pseudomonadati</taxon>
        <taxon>Thermodesulfobacteriota</taxon>
        <taxon>Desulfovibrionia</taxon>
        <taxon>Desulfovibrionales</taxon>
        <taxon>Desulfovibrionaceae</taxon>
        <taxon>Solidesulfovibrio</taxon>
    </lineage>
</organism>